<dbReference type="PANTHER" id="PTHR39951:SF2">
    <property type="entry name" value="IP05660P"/>
    <property type="match status" value="1"/>
</dbReference>
<accession>A0AAJ7J266</accession>
<dbReference type="AlphaFoldDB" id="A0AAJ7J266"/>
<feature type="signal peptide" evidence="1">
    <location>
        <begin position="1"/>
        <end position="25"/>
    </location>
</feature>
<name>A0AAJ7J266_9HYME</name>
<evidence type="ECO:0000256" key="1">
    <source>
        <dbReference type="SAM" id="SignalP"/>
    </source>
</evidence>
<gene>
    <name evidence="3" type="primary">LOC108626632</name>
</gene>
<feature type="chain" id="PRO_5042512842" evidence="1">
    <location>
        <begin position="26"/>
        <end position="98"/>
    </location>
</feature>
<organism evidence="2 3">
    <name type="scientific">Ceratina calcarata</name>
    <dbReference type="NCBI Taxonomy" id="156304"/>
    <lineage>
        <taxon>Eukaryota</taxon>
        <taxon>Metazoa</taxon>
        <taxon>Ecdysozoa</taxon>
        <taxon>Arthropoda</taxon>
        <taxon>Hexapoda</taxon>
        <taxon>Insecta</taxon>
        <taxon>Pterygota</taxon>
        <taxon>Neoptera</taxon>
        <taxon>Endopterygota</taxon>
        <taxon>Hymenoptera</taxon>
        <taxon>Apocrita</taxon>
        <taxon>Aculeata</taxon>
        <taxon>Apoidea</taxon>
        <taxon>Anthophila</taxon>
        <taxon>Apidae</taxon>
        <taxon>Ceratina</taxon>
        <taxon>Zadontomerus</taxon>
    </lineage>
</organism>
<dbReference type="GeneID" id="108626632"/>
<keyword evidence="1" id="KW-0732">Signal</keyword>
<dbReference type="KEGG" id="ccal:108626632"/>
<keyword evidence="2" id="KW-1185">Reference proteome</keyword>
<sequence>MDFSRSLVVSIFLLTLFNTDTNVLAAEPISVFSFIHDLIQYNIAGVPLIHEETQWDFDPEVGKQRRVIYEQENGRRGEAAIARIGMGIGYKGAWGTTV</sequence>
<proteinExistence type="predicted"/>
<dbReference type="PANTHER" id="PTHR39951">
    <property type="entry name" value="FI22632P1"/>
    <property type="match status" value="1"/>
</dbReference>
<dbReference type="RefSeq" id="XP_017882908.1">
    <property type="nucleotide sequence ID" value="XM_018027419.2"/>
</dbReference>
<evidence type="ECO:0000313" key="3">
    <source>
        <dbReference type="RefSeq" id="XP_017882908.1"/>
    </source>
</evidence>
<dbReference type="Proteomes" id="UP000694925">
    <property type="component" value="Unplaced"/>
</dbReference>
<evidence type="ECO:0000313" key="2">
    <source>
        <dbReference type="Proteomes" id="UP000694925"/>
    </source>
</evidence>
<protein>
    <submittedName>
        <fullName evidence="3">Uncharacterized protein LOC108626632</fullName>
    </submittedName>
</protein>
<reference evidence="3" key="1">
    <citation type="submission" date="2025-08" db="UniProtKB">
        <authorList>
            <consortium name="RefSeq"/>
        </authorList>
    </citation>
    <scope>IDENTIFICATION</scope>
    <source>
        <tissue evidence="3">Whole body</tissue>
    </source>
</reference>